<accession>A0AAV7I5U4</accession>
<comment type="caution">
    <text evidence="2">The sequence shown here is derived from an EMBL/GenBank/DDBJ whole genome shotgun (WGS) entry which is preliminary data.</text>
</comment>
<dbReference type="EMBL" id="JAHXZJ010002237">
    <property type="protein sequence ID" value="KAH0546669.1"/>
    <property type="molecule type" value="Genomic_DNA"/>
</dbReference>
<gene>
    <name evidence="2" type="ORF">KQX54_013390</name>
</gene>
<name>A0AAV7I5U4_COTGL</name>
<evidence type="ECO:0000259" key="1">
    <source>
        <dbReference type="PROSITE" id="PS50181"/>
    </source>
</evidence>
<dbReference type="PROSITE" id="PS50181">
    <property type="entry name" value="FBOX"/>
    <property type="match status" value="1"/>
</dbReference>
<dbReference type="AlphaFoldDB" id="A0AAV7I5U4"/>
<feature type="domain" description="F-box" evidence="1">
    <location>
        <begin position="19"/>
        <end position="69"/>
    </location>
</feature>
<dbReference type="Proteomes" id="UP000826195">
    <property type="component" value="Unassembled WGS sequence"/>
</dbReference>
<proteinExistence type="predicted"/>
<dbReference type="InterPro" id="IPR001810">
    <property type="entry name" value="F-box_dom"/>
</dbReference>
<dbReference type="CDD" id="cd09917">
    <property type="entry name" value="F-box_SF"/>
    <property type="match status" value="1"/>
</dbReference>
<organism evidence="2 3">
    <name type="scientific">Cotesia glomerata</name>
    <name type="common">Lepidopteran parasitic wasp</name>
    <name type="synonym">Apanteles glomeratus</name>
    <dbReference type="NCBI Taxonomy" id="32391"/>
    <lineage>
        <taxon>Eukaryota</taxon>
        <taxon>Metazoa</taxon>
        <taxon>Ecdysozoa</taxon>
        <taxon>Arthropoda</taxon>
        <taxon>Hexapoda</taxon>
        <taxon>Insecta</taxon>
        <taxon>Pterygota</taxon>
        <taxon>Neoptera</taxon>
        <taxon>Endopterygota</taxon>
        <taxon>Hymenoptera</taxon>
        <taxon>Apocrita</taxon>
        <taxon>Ichneumonoidea</taxon>
        <taxon>Braconidae</taxon>
        <taxon>Microgastrinae</taxon>
        <taxon>Cotesia</taxon>
    </lineage>
</organism>
<dbReference type="InterPro" id="IPR036322">
    <property type="entry name" value="WD40_repeat_dom_sf"/>
</dbReference>
<evidence type="ECO:0000313" key="3">
    <source>
        <dbReference type="Proteomes" id="UP000826195"/>
    </source>
</evidence>
<evidence type="ECO:0000313" key="2">
    <source>
        <dbReference type="EMBL" id="KAH0546669.1"/>
    </source>
</evidence>
<protein>
    <recommendedName>
        <fullName evidence="1">F-box domain-containing protein</fullName>
    </recommendedName>
</protein>
<dbReference type="SMART" id="SM00256">
    <property type="entry name" value="FBOX"/>
    <property type="match status" value="1"/>
</dbReference>
<sequence length="579" mass="67316">MLSVELSLTFYFNYIFQLKNMEDMFPVEIWMHIFEWIDLSKLMELRLVSRFFFNLIEYFLNKSPKWKELAESTIMFEFVNSTKQRAYPYYLGSNDSNINDPILWQGTYLSYKKWQKILGKEHEKDFIVPMSSCSRITCISTFDKYISIGLDDGFIENYSTDDLKTPFYIANCNIFIKQTAFWYTSYVITYHTILPITAIESRLSSLAGIPSTSKSSPNASSSLLLVSALSISLYDKLNLRNVDMNTMDPSEMARFLITVVRKALNDVAPFVVRKVSRRQSPWLTHDLKLELRHRDVIYKRARRTNDQSLLERRIKLISFSFYLDDQVLVVIIGKDNTLKFLDLQNKVEISTPGFFANCINYGECRHFCIGDMDGILTCYEKFENNIIAGQTLNLNLREFEILLIHFSDGQTISALTYYNGTTKFRYCQITLESERVSSILHFTGTLPVTVPRVLRSTLKNIVALSNDFYLGIGKNKIGSTHYCYDKWYRIVLIKYFGCCITSIMIHAQILIFGLEDGSIHMLHFDHYNDILSLKKKKFRDAIKIEVDTVPIIKLNILETDKKPCIVASTESRVHLINFF</sequence>
<keyword evidence="3" id="KW-1185">Reference proteome</keyword>
<reference evidence="2 3" key="1">
    <citation type="journal article" date="2021" name="J. Hered.">
        <title>A chromosome-level genome assembly of the parasitoid wasp, Cotesia glomerata (Hymenoptera: Braconidae).</title>
        <authorList>
            <person name="Pinto B.J."/>
            <person name="Weis J.J."/>
            <person name="Gamble T."/>
            <person name="Ode P.J."/>
            <person name="Paul R."/>
            <person name="Zaspel J.M."/>
        </authorList>
    </citation>
    <scope>NUCLEOTIDE SEQUENCE [LARGE SCALE GENOMIC DNA]</scope>
    <source>
        <strain evidence="2">CgM1</strain>
    </source>
</reference>
<dbReference type="SUPFAM" id="SSF50978">
    <property type="entry name" value="WD40 repeat-like"/>
    <property type="match status" value="1"/>
</dbReference>